<accession>A0A9P1E407</accession>
<sequence length="135" mass="15846">MSTSNKKDLICSILYNVVHGQYSFKRGFCISRSRRRKSNTSRFVTMVERSIKELPYFKHYRFIAKQVLSCPVSIMGKFRVNNPRTLRQSQFKCKCASEIGKDRAYARQPEMETISTIIRDFFSDDGTTNIEEHQE</sequence>
<proteinExistence type="predicted"/>
<keyword evidence="2" id="KW-1185">Reference proteome</keyword>
<evidence type="ECO:0000313" key="1">
    <source>
        <dbReference type="EMBL" id="CAH9077153.1"/>
    </source>
</evidence>
<name>A0A9P1E407_CUSEU</name>
<dbReference type="Proteomes" id="UP001152484">
    <property type="component" value="Unassembled WGS sequence"/>
</dbReference>
<evidence type="ECO:0000313" key="2">
    <source>
        <dbReference type="Proteomes" id="UP001152484"/>
    </source>
</evidence>
<organism evidence="1 2">
    <name type="scientific">Cuscuta europaea</name>
    <name type="common">European dodder</name>
    <dbReference type="NCBI Taxonomy" id="41803"/>
    <lineage>
        <taxon>Eukaryota</taxon>
        <taxon>Viridiplantae</taxon>
        <taxon>Streptophyta</taxon>
        <taxon>Embryophyta</taxon>
        <taxon>Tracheophyta</taxon>
        <taxon>Spermatophyta</taxon>
        <taxon>Magnoliopsida</taxon>
        <taxon>eudicotyledons</taxon>
        <taxon>Gunneridae</taxon>
        <taxon>Pentapetalae</taxon>
        <taxon>asterids</taxon>
        <taxon>lamiids</taxon>
        <taxon>Solanales</taxon>
        <taxon>Convolvulaceae</taxon>
        <taxon>Cuscuteae</taxon>
        <taxon>Cuscuta</taxon>
        <taxon>Cuscuta subgen. Cuscuta</taxon>
    </lineage>
</organism>
<gene>
    <name evidence="1" type="ORF">CEURO_LOCUS6205</name>
</gene>
<dbReference type="EMBL" id="CAMAPE010000010">
    <property type="protein sequence ID" value="CAH9077153.1"/>
    <property type="molecule type" value="Genomic_DNA"/>
</dbReference>
<reference evidence="1" key="1">
    <citation type="submission" date="2022-07" db="EMBL/GenBank/DDBJ databases">
        <authorList>
            <person name="Macas J."/>
            <person name="Novak P."/>
            <person name="Neumann P."/>
        </authorList>
    </citation>
    <scope>NUCLEOTIDE SEQUENCE</scope>
</reference>
<comment type="caution">
    <text evidence="1">The sequence shown here is derived from an EMBL/GenBank/DDBJ whole genome shotgun (WGS) entry which is preliminary data.</text>
</comment>
<protein>
    <submittedName>
        <fullName evidence="1">Uncharacterized protein</fullName>
    </submittedName>
</protein>
<dbReference type="AlphaFoldDB" id="A0A9P1E407"/>